<comment type="caution">
    <text evidence="1">The sequence shown here is derived from an EMBL/GenBank/DDBJ whole genome shotgun (WGS) entry which is preliminary data.</text>
</comment>
<dbReference type="NCBIfam" id="TIGR02265">
    <property type="entry name" value="Mxa_TIGR02265"/>
    <property type="match status" value="1"/>
</dbReference>
<organism evidence="1 2">
    <name type="scientific">Archangium lansingense</name>
    <dbReference type="NCBI Taxonomy" id="2995310"/>
    <lineage>
        <taxon>Bacteria</taxon>
        <taxon>Pseudomonadati</taxon>
        <taxon>Myxococcota</taxon>
        <taxon>Myxococcia</taxon>
        <taxon>Myxococcales</taxon>
        <taxon>Cystobacterineae</taxon>
        <taxon>Archangiaceae</taxon>
        <taxon>Archangium</taxon>
    </lineage>
</organism>
<dbReference type="Proteomes" id="UP001207654">
    <property type="component" value="Unassembled WGS sequence"/>
</dbReference>
<proteinExistence type="predicted"/>
<dbReference type="Pfam" id="PF09536">
    <property type="entry name" value="DUF2378"/>
    <property type="match status" value="1"/>
</dbReference>
<reference evidence="1 2" key="1">
    <citation type="submission" date="2022-11" db="EMBL/GenBank/DDBJ databases">
        <title>Minimal conservation of predation-associated metabolite biosynthetic gene clusters underscores biosynthetic potential of Myxococcota including descriptions for ten novel species: Archangium lansinium sp. nov., Myxococcus landrumus sp. nov., Nannocystis bai.</title>
        <authorList>
            <person name="Ahearne A."/>
            <person name="Stevens C."/>
            <person name="Phillips K."/>
        </authorList>
    </citation>
    <scope>NUCLEOTIDE SEQUENCE [LARGE SCALE GENOMIC DNA]</scope>
    <source>
        <strain evidence="1 2">MIWBW</strain>
    </source>
</reference>
<keyword evidence="2" id="KW-1185">Reference proteome</keyword>
<evidence type="ECO:0000313" key="1">
    <source>
        <dbReference type="EMBL" id="MCY1074595.1"/>
    </source>
</evidence>
<sequence length="195" mass="21701">MPEGWDEEMERRCELATPQDTARGLFFTSILEAVRALGDEAALARCQQVLGGQNFVGFFNYPIEQLVRLSGVATRELSGRYGGPDKAARALGRKAMVDFLASAVGNAVRVVAGKDIRLFLGSVQTIYRMAASYGERTVTWNGPRSGRLLIRRSFLPVEYHEGVLEELFTLYGVKDVKVRGQRESPLDGAYDFSWE</sequence>
<gene>
    <name evidence="1" type="ORF">OV287_08855</name>
</gene>
<evidence type="ECO:0000313" key="2">
    <source>
        <dbReference type="Proteomes" id="UP001207654"/>
    </source>
</evidence>
<accession>A0ABT3ZYV6</accession>
<name>A0ABT3ZYV6_9BACT</name>
<dbReference type="InterPro" id="IPR011751">
    <property type="entry name" value="Mxa_paralog_2265"/>
</dbReference>
<dbReference type="EMBL" id="JAPNKA010000001">
    <property type="protein sequence ID" value="MCY1074595.1"/>
    <property type="molecule type" value="Genomic_DNA"/>
</dbReference>
<protein>
    <submittedName>
        <fullName evidence="1">TIGR02265 family protein</fullName>
    </submittedName>
</protein>
<dbReference type="RefSeq" id="WP_267533557.1">
    <property type="nucleotide sequence ID" value="NZ_JAPNKA010000001.1"/>
</dbReference>